<sequence>MPWYNIRASQYGSIIVNGYAYPFINQGTLEQWMPDLTYVSSFSYGFTPQGDLIPLNDARVLQTARDHGVQALLVLTPLNEQGQFSNELASQVLNNPEARSRLIENLYQTVNAKDFYGVDFDFEFVNREDADEYVTLVRDTAARLNPEGFIVTVALAPKTYAEQPGLLYGGHDYAGMGQAANLALLMTYEWGYTYGPPMAVAPLNKVREVLDYGVTEISPSKILMGIPNYGYDWTLPYVRGESRAETISNVEARARAARYGVPIQFDEVAQSPFYTYVDEQGRQHEVWFEDARSLRAKLELINEYGLAGISIWTIMNPFPSGQEVLRELYSVAKVE</sequence>
<gene>
    <name evidence="1" type="ORF">FRZ06_08915</name>
</gene>
<proteinExistence type="predicted"/>
<dbReference type="EMBL" id="CP042469">
    <property type="protein sequence ID" value="QOX63466.1"/>
    <property type="molecule type" value="Genomic_DNA"/>
</dbReference>
<accession>A0ACD1AB26</accession>
<keyword evidence="2" id="KW-1185">Reference proteome</keyword>
<protein>
    <submittedName>
        <fullName evidence="1">Glycoside hydrolase</fullName>
    </submittedName>
</protein>
<reference evidence="1" key="1">
    <citation type="submission" date="2019-08" db="EMBL/GenBank/DDBJ databases">
        <title>Genome sequence of Clostridiales bacterium MT110.</title>
        <authorList>
            <person name="Cao J."/>
        </authorList>
    </citation>
    <scope>NUCLEOTIDE SEQUENCE</scope>
    <source>
        <strain evidence="1">MT110</strain>
    </source>
</reference>
<keyword evidence="1" id="KW-0378">Hydrolase</keyword>
<organism evidence="1 2">
    <name type="scientific">Anoxybacterium hadale</name>
    <dbReference type="NCBI Taxonomy" id="3408580"/>
    <lineage>
        <taxon>Bacteria</taxon>
        <taxon>Bacillati</taxon>
        <taxon>Bacillota</taxon>
        <taxon>Clostridia</taxon>
        <taxon>Peptostreptococcales</taxon>
        <taxon>Anaerovoracaceae</taxon>
        <taxon>Anoxybacterium</taxon>
    </lineage>
</organism>
<name>A0ACD1AB26_9FIRM</name>
<evidence type="ECO:0000313" key="1">
    <source>
        <dbReference type="EMBL" id="QOX63466.1"/>
    </source>
</evidence>
<dbReference type="Proteomes" id="UP000594014">
    <property type="component" value="Chromosome"/>
</dbReference>
<evidence type="ECO:0000313" key="2">
    <source>
        <dbReference type="Proteomes" id="UP000594014"/>
    </source>
</evidence>